<dbReference type="GO" id="GO:0016861">
    <property type="term" value="F:intramolecular oxidoreductase activity, interconverting aldoses and ketoses"/>
    <property type="evidence" value="ECO:0007669"/>
    <property type="project" value="InterPro"/>
</dbReference>
<proteinExistence type="predicted"/>
<protein>
    <recommendedName>
        <fullName evidence="5">L-fucose isomerase C-terminal domain-containing protein</fullName>
    </recommendedName>
</protein>
<accession>A0A133U3C4</accession>
<reference evidence="3 4" key="1">
    <citation type="journal article" date="2016" name="Sci. Rep.">
        <title>Metabolic traits of an uncultured archaeal lineage -MSBL1- from brine pools of the Red Sea.</title>
        <authorList>
            <person name="Mwirichia R."/>
            <person name="Alam I."/>
            <person name="Rashid M."/>
            <person name="Vinu M."/>
            <person name="Ba-Alawi W."/>
            <person name="Anthony Kamau A."/>
            <person name="Kamanda Ngugi D."/>
            <person name="Goker M."/>
            <person name="Klenk H.P."/>
            <person name="Bajic V."/>
            <person name="Stingl U."/>
        </authorList>
    </citation>
    <scope>NUCLEOTIDE SEQUENCE [LARGE SCALE GENOMIC DNA]</scope>
    <source>
        <strain evidence="3">SCGC-AAA259D14</strain>
    </source>
</reference>
<gene>
    <name evidence="3" type="ORF">AKJ62_04675</name>
</gene>
<dbReference type="GO" id="GO:0005737">
    <property type="term" value="C:cytoplasm"/>
    <property type="evidence" value="ECO:0007669"/>
    <property type="project" value="InterPro"/>
</dbReference>
<sequence length="421" mass="46627">MDQLFLQKIEKISTKLEATGIKTISPSVYVSDFEGLEKQLQEMPMDDIDGLVLLVLTGGTEKMILKSAEKTSKPIILLTDSENNSLAAACEVIPELRSKGRNPKLIFSENLEKIDVEKIKKNIEVFQTIRKLKNLRLGLIGSRSPWLVSTIQDFELVKDKVGPTVVKVDFSEFLTEIRKIPDSQADGVSEKFLSNISESKEPSKEDVIQAVKIYLALKKLVKSHGLDFVTVGCFELIPEIDNTGCLALSKLIDEGIIAGCEGDLEATLTMVILNLLSSKPVWMANISSFDLSRNTIIFSHCTVSKDMLESPPVLRNHFESSTGVAIQGDLRKNAEFTIARLGGPKLDKMLLSSGIVNRNNLENENMCRTQAEIKLDGSVEDFIKNLLGNHTVLVEGDIRSKLRSLCNELDIETIGTNGFEK</sequence>
<dbReference type="Proteomes" id="UP000070589">
    <property type="component" value="Unassembled WGS sequence"/>
</dbReference>
<keyword evidence="2" id="KW-0119">Carbohydrate metabolism</keyword>
<dbReference type="SUPFAM" id="SSF53743">
    <property type="entry name" value="FucI/AraA N-terminal and middle domains"/>
    <property type="match status" value="1"/>
</dbReference>
<dbReference type="PANTHER" id="PTHR36120:SF2">
    <property type="entry name" value="FUCOSE ISOMERASE"/>
    <property type="match status" value="1"/>
</dbReference>
<dbReference type="GO" id="GO:0005996">
    <property type="term" value="P:monosaccharide metabolic process"/>
    <property type="evidence" value="ECO:0007669"/>
    <property type="project" value="InterPro"/>
</dbReference>
<dbReference type="PANTHER" id="PTHR36120">
    <property type="entry name" value="FUCOSE ISOMERASE"/>
    <property type="match status" value="1"/>
</dbReference>
<evidence type="ECO:0000313" key="3">
    <source>
        <dbReference type="EMBL" id="KXA88680.1"/>
    </source>
</evidence>
<dbReference type="PATRIC" id="fig|1698261.3.peg.1206"/>
<keyword evidence="4" id="KW-1185">Reference proteome</keyword>
<comment type="caution">
    <text evidence="3">The sequence shown here is derived from an EMBL/GenBank/DDBJ whole genome shotgun (WGS) entry which is preliminary data.</text>
</comment>
<dbReference type="InterPro" id="IPR009015">
    <property type="entry name" value="Fucose_isomerase_N/cen_sf"/>
</dbReference>
<evidence type="ECO:0000256" key="2">
    <source>
        <dbReference type="ARBA" id="ARBA00023277"/>
    </source>
</evidence>
<evidence type="ECO:0008006" key="5">
    <source>
        <dbReference type="Google" id="ProtNLM"/>
    </source>
</evidence>
<name>A0A133U3C4_9EURY</name>
<keyword evidence="1" id="KW-0413">Isomerase</keyword>
<evidence type="ECO:0000256" key="1">
    <source>
        <dbReference type="ARBA" id="ARBA00023235"/>
    </source>
</evidence>
<evidence type="ECO:0000313" key="4">
    <source>
        <dbReference type="Proteomes" id="UP000070589"/>
    </source>
</evidence>
<dbReference type="AlphaFoldDB" id="A0A133U3C4"/>
<dbReference type="EMBL" id="LHXL01000091">
    <property type="protein sequence ID" value="KXA88680.1"/>
    <property type="molecule type" value="Genomic_DNA"/>
</dbReference>
<organism evidence="3 4">
    <name type="scientific">candidate division MSBL1 archaeon SCGC-AAA259D14</name>
    <dbReference type="NCBI Taxonomy" id="1698261"/>
    <lineage>
        <taxon>Archaea</taxon>
        <taxon>Methanobacteriati</taxon>
        <taxon>Methanobacteriota</taxon>
        <taxon>candidate division MSBL1</taxon>
    </lineage>
</organism>